<comment type="catalytic activity">
    <reaction evidence="7">
        <text>L-threonyl-[protein] + ATP = O-phospho-L-threonyl-[protein] + ADP + H(+)</text>
        <dbReference type="Rhea" id="RHEA:46608"/>
        <dbReference type="Rhea" id="RHEA-COMP:11060"/>
        <dbReference type="Rhea" id="RHEA-COMP:11605"/>
        <dbReference type="ChEBI" id="CHEBI:15378"/>
        <dbReference type="ChEBI" id="CHEBI:30013"/>
        <dbReference type="ChEBI" id="CHEBI:30616"/>
        <dbReference type="ChEBI" id="CHEBI:61977"/>
        <dbReference type="ChEBI" id="CHEBI:456216"/>
        <dbReference type="EC" id="2.7.11.1"/>
    </reaction>
</comment>
<dbReference type="Pfam" id="PF00069">
    <property type="entry name" value="Pkinase"/>
    <property type="match status" value="1"/>
</dbReference>
<dbReference type="STRING" id="4565.A0A3B6PHU6"/>
<dbReference type="Pfam" id="PF07676">
    <property type="entry name" value="PD40"/>
    <property type="match status" value="2"/>
</dbReference>
<dbReference type="PANTHER" id="PTHR32161:SF24">
    <property type="entry name" value="PROTEIN KINASE DOMAIN-CONTAINING PROTEIN"/>
    <property type="match status" value="1"/>
</dbReference>
<dbReference type="Proteomes" id="UP000019116">
    <property type="component" value="Chromosome 6B"/>
</dbReference>
<evidence type="ECO:0000256" key="5">
    <source>
        <dbReference type="ARBA" id="ARBA00022777"/>
    </source>
</evidence>
<evidence type="ECO:0000256" key="7">
    <source>
        <dbReference type="ARBA" id="ARBA00047899"/>
    </source>
</evidence>
<dbReference type="OrthoDB" id="43744at2759"/>
<keyword evidence="4 9" id="KW-0547">Nucleotide-binding</keyword>
<keyword evidence="2" id="KW-0723">Serine/threonine-protein kinase</keyword>
<dbReference type="SUPFAM" id="SSF56112">
    <property type="entry name" value="Protein kinase-like (PK-like)"/>
    <property type="match status" value="1"/>
</dbReference>
<dbReference type="GO" id="GO:0004674">
    <property type="term" value="F:protein serine/threonine kinase activity"/>
    <property type="evidence" value="ECO:0007669"/>
    <property type="project" value="UniProtKB-KW"/>
</dbReference>
<evidence type="ECO:0000259" key="11">
    <source>
        <dbReference type="PROSITE" id="PS50011"/>
    </source>
</evidence>
<dbReference type="InterPro" id="IPR017441">
    <property type="entry name" value="Protein_kinase_ATP_BS"/>
</dbReference>
<comment type="catalytic activity">
    <reaction evidence="8">
        <text>L-seryl-[protein] + ATP = O-phospho-L-seryl-[protein] + ADP + H(+)</text>
        <dbReference type="Rhea" id="RHEA:17989"/>
        <dbReference type="Rhea" id="RHEA-COMP:9863"/>
        <dbReference type="Rhea" id="RHEA-COMP:11604"/>
        <dbReference type="ChEBI" id="CHEBI:15378"/>
        <dbReference type="ChEBI" id="CHEBI:29999"/>
        <dbReference type="ChEBI" id="CHEBI:30616"/>
        <dbReference type="ChEBI" id="CHEBI:83421"/>
        <dbReference type="ChEBI" id="CHEBI:456216"/>
        <dbReference type="EC" id="2.7.11.1"/>
    </reaction>
</comment>
<dbReference type="Gramene" id="TraesCS6B03G0196600.2">
    <property type="protein sequence ID" value="TraesCS6B03G0196600.2.CDS"/>
    <property type="gene ID" value="TraesCS6B03G0196600"/>
</dbReference>
<evidence type="ECO:0000256" key="9">
    <source>
        <dbReference type="PROSITE-ProRule" id="PRU10141"/>
    </source>
</evidence>
<dbReference type="PROSITE" id="PS50011">
    <property type="entry name" value="PROTEIN_KINASE_DOM"/>
    <property type="match status" value="1"/>
</dbReference>
<dbReference type="SUPFAM" id="SSF82171">
    <property type="entry name" value="DPP6 N-terminal domain-like"/>
    <property type="match status" value="2"/>
</dbReference>
<evidence type="ECO:0000313" key="12">
    <source>
        <dbReference type="EnsemblPlants" id="TraesCS6B02G082900.2"/>
    </source>
</evidence>
<evidence type="ECO:0000256" key="10">
    <source>
        <dbReference type="SAM" id="MobiDB-lite"/>
    </source>
</evidence>
<evidence type="ECO:0000256" key="6">
    <source>
        <dbReference type="ARBA" id="ARBA00022840"/>
    </source>
</evidence>
<proteinExistence type="predicted"/>
<reference evidence="12" key="2">
    <citation type="submission" date="2018-10" db="UniProtKB">
        <authorList>
            <consortium name="EnsemblPlants"/>
        </authorList>
    </citation>
    <scope>IDENTIFICATION</scope>
</reference>
<dbReference type="InterPro" id="IPR008271">
    <property type="entry name" value="Ser/Thr_kinase_AS"/>
</dbReference>
<feature type="region of interest" description="Disordered" evidence="10">
    <location>
        <begin position="869"/>
        <end position="910"/>
    </location>
</feature>
<sequence length="1143" mass="128070">MDTSTTTREFTLEFLEQITDNFSEKHVIGRGGYGVVYKGVLENGEEIALKKLHHVSGLDDTQFMNEFNHLMRAQHPNITRLVGYCYYTGHQRIKFNGDYVFSFVDERVLCFEYLEGGSLDKHISGRIDALTVFAYESCGLDWHTCFNIIKGVCEGLNYLHNGSNVPIYHLDLKPANILLDKNMVPKIGDFGLSRLFPSTQTHVTIKIIGTPGYMPPEYIERHEITSKYDVFSLGVIIVRMMAGDEGYSRYAHMSLQEFLEHVYEKWEKRLQEKLPSRISEQITTCIELALRCLEVRREERPTIAEIVDELNKVDTGESSHTGQDCQVARNQNTNSERRGRIVFYTTNRPPVPFDMFSCGFSSSPIDDELHLTDGVSCNYNGCPVPPAALKALFKRPKLADVGGVIDADIDAGHVSGLVFVSERDDGLETLYIAIRFSADSKVKVFSLADIFGAADFSGVRLEDSGCFGGGYSVGSRTVDHCLIYISTKEPVQQGRSPWTVVYKTNLATGKTERLTPQGVFDLSPAVSPSGKAVAVASFEGKSWNGDVEKLNVNTNIYVMNVGSEECEGLGRKLLIENGGWPSWGSNDIIFFHRRTNITGISLRSTAETYWGVFRHNISTKVTIQVTPEELDAVTPAAISETKVAVATIRKKTMRSDGSVEAPYRHIEIFDTNAPGLPPIQITQKTNPESHHYNPFVLDGGLRIGYHRCRLLQHGYGDQIASNLHRLQSPVRDVGLFRACGLFPSISEDGSKLAFVDSEFKKVSVVDSKGLRIVCMARGTNRVFSPVWNQNPDKDVLYFCIGHSLSSDEALEIYSISNASGEPEQQQVQRLTYGGFNNASLSSSPDGNKFVFQSTRDFCKDNSLSTRDFFPTKKDPTYGSDPSFGEESSWQPSQRRKKEKNSHQDQEEIDGTKEYHKNLYIMLNSDVQPGLRSEEGWVMRLTRGPWTDTHCQWSPKGDWIVFSSSRGRELDSSLDQGHYSLYLVKPSDPTVVIRVMGSGAHLGGHLNHPVFSPDGRSIAVTAGPATVSVEPISLPQFTHGLRSHSGDIFVVDINDPDSKKQKEDVIKGFRRITHSRYECGTPAWTRILAAATEPNVEWLSYVRAATEPNVESNMLLDMDKQWRECWRKLQELEELILYNGHFVP</sequence>
<gene>
    <name evidence="12" type="primary">LOC123135806</name>
</gene>
<evidence type="ECO:0000256" key="4">
    <source>
        <dbReference type="ARBA" id="ARBA00022741"/>
    </source>
</evidence>
<dbReference type="InterPro" id="IPR011659">
    <property type="entry name" value="WD40"/>
</dbReference>
<dbReference type="EnsemblPlants" id="TraesCS6B02G082900.2">
    <property type="protein sequence ID" value="TraesCS6B02G082900.2"/>
    <property type="gene ID" value="TraesCS6B02G082900"/>
</dbReference>
<dbReference type="PROSITE" id="PS00107">
    <property type="entry name" value="PROTEIN_KINASE_ATP"/>
    <property type="match status" value="1"/>
</dbReference>
<dbReference type="PROSITE" id="PS00108">
    <property type="entry name" value="PROTEIN_KINASE_ST"/>
    <property type="match status" value="1"/>
</dbReference>
<dbReference type="EC" id="2.7.11.1" evidence="1"/>
<reference evidence="12" key="1">
    <citation type="submission" date="2018-08" db="EMBL/GenBank/DDBJ databases">
        <authorList>
            <person name="Rossello M."/>
        </authorList>
    </citation>
    <scope>NUCLEOTIDE SEQUENCE [LARGE SCALE GENOMIC DNA]</scope>
    <source>
        <strain evidence="12">cv. Chinese Spring</strain>
    </source>
</reference>
<keyword evidence="3" id="KW-0808">Transferase</keyword>
<evidence type="ECO:0000313" key="13">
    <source>
        <dbReference type="Proteomes" id="UP000019116"/>
    </source>
</evidence>
<dbReference type="InterPro" id="IPR011042">
    <property type="entry name" value="6-blade_b-propeller_TolB-like"/>
</dbReference>
<feature type="domain" description="Protein kinase" evidence="11">
    <location>
        <begin position="22"/>
        <end position="313"/>
    </location>
</feature>
<organism evidence="12">
    <name type="scientific">Triticum aestivum</name>
    <name type="common">Wheat</name>
    <dbReference type="NCBI Taxonomy" id="4565"/>
    <lineage>
        <taxon>Eukaryota</taxon>
        <taxon>Viridiplantae</taxon>
        <taxon>Streptophyta</taxon>
        <taxon>Embryophyta</taxon>
        <taxon>Tracheophyta</taxon>
        <taxon>Spermatophyta</taxon>
        <taxon>Magnoliopsida</taxon>
        <taxon>Liliopsida</taxon>
        <taxon>Poales</taxon>
        <taxon>Poaceae</taxon>
        <taxon>BOP clade</taxon>
        <taxon>Pooideae</taxon>
        <taxon>Triticodae</taxon>
        <taxon>Triticeae</taxon>
        <taxon>Triticinae</taxon>
        <taxon>Triticum</taxon>
    </lineage>
</organism>
<dbReference type="GO" id="GO:0005524">
    <property type="term" value="F:ATP binding"/>
    <property type="evidence" value="ECO:0007669"/>
    <property type="project" value="UniProtKB-UniRule"/>
</dbReference>
<dbReference type="Gene3D" id="2.120.10.30">
    <property type="entry name" value="TolB, C-terminal domain"/>
    <property type="match status" value="3"/>
</dbReference>
<dbReference type="AlphaFoldDB" id="A0A3B6PHU6"/>
<dbReference type="FunFam" id="3.30.200.20:FF:000465">
    <property type="entry name" value="Cysteine-rich receptor-like protein kinase 6"/>
    <property type="match status" value="1"/>
</dbReference>
<name>A0A3B6PHU6_WHEAT</name>
<evidence type="ECO:0000256" key="2">
    <source>
        <dbReference type="ARBA" id="ARBA00022527"/>
    </source>
</evidence>
<protein>
    <recommendedName>
        <fullName evidence="1">non-specific serine/threonine protein kinase</fullName>
        <ecNumber evidence="1">2.7.11.1</ecNumber>
    </recommendedName>
</protein>
<keyword evidence="6 9" id="KW-0067">ATP-binding</keyword>
<dbReference type="SMART" id="SM00220">
    <property type="entry name" value="S_TKc"/>
    <property type="match status" value="1"/>
</dbReference>
<dbReference type="Gene3D" id="3.30.200.20">
    <property type="entry name" value="Phosphorylase Kinase, domain 1"/>
    <property type="match status" value="1"/>
</dbReference>
<feature type="binding site" evidence="9">
    <location>
        <position position="50"/>
    </location>
    <ligand>
        <name>ATP</name>
        <dbReference type="ChEBI" id="CHEBI:30616"/>
    </ligand>
</feature>
<dbReference type="InterPro" id="IPR011009">
    <property type="entry name" value="Kinase-like_dom_sf"/>
</dbReference>
<evidence type="ECO:0000256" key="1">
    <source>
        <dbReference type="ARBA" id="ARBA00012513"/>
    </source>
</evidence>
<dbReference type="InterPro" id="IPR000719">
    <property type="entry name" value="Prot_kinase_dom"/>
</dbReference>
<dbReference type="Gramene" id="TraesCS6B02G082900.2">
    <property type="protein sequence ID" value="TraesCS6B02G082900.2"/>
    <property type="gene ID" value="TraesCS6B02G082900"/>
</dbReference>
<evidence type="ECO:0000256" key="8">
    <source>
        <dbReference type="ARBA" id="ARBA00048679"/>
    </source>
</evidence>
<evidence type="ECO:0000256" key="3">
    <source>
        <dbReference type="ARBA" id="ARBA00022679"/>
    </source>
</evidence>
<dbReference type="Gene3D" id="1.10.510.10">
    <property type="entry name" value="Transferase(Phosphotransferase) domain 1"/>
    <property type="match status" value="1"/>
</dbReference>
<keyword evidence="5" id="KW-0418">Kinase</keyword>
<keyword evidence="13" id="KW-1185">Reference proteome</keyword>
<dbReference type="FunFam" id="1.10.510.10:FF:001023">
    <property type="entry name" value="Os07g0541700 protein"/>
    <property type="match status" value="1"/>
</dbReference>
<accession>A0A3B6PHU6</accession>
<dbReference type="PANTHER" id="PTHR32161">
    <property type="entry name" value="DPP6 N-TERMINAL DOMAIN-LIKE PROTEIN"/>
    <property type="match status" value="1"/>
</dbReference>
<feature type="compositionally biased region" description="Basic and acidic residues" evidence="10">
    <location>
        <begin position="900"/>
        <end position="910"/>
    </location>
</feature>